<evidence type="ECO:0000259" key="6">
    <source>
        <dbReference type="Pfam" id="PF08281"/>
    </source>
</evidence>
<proteinExistence type="inferred from homology"/>
<organism evidence="7 8">
    <name type="scientific">Sessilibacter corallicola</name>
    <dbReference type="NCBI Taxonomy" id="2904075"/>
    <lineage>
        <taxon>Bacteria</taxon>
        <taxon>Pseudomonadati</taxon>
        <taxon>Pseudomonadota</taxon>
        <taxon>Gammaproteobacteria</taxon>
        <taxon>Cellvibrionales</taxon>
        <taxon>Cellvibrionaceae</taxon>
        <taxon>Sessilibacter</taxon>
    </lineage>
</organism>
<dbReference type="SUPFAM" id="SSF88659">
    <property type="entry name" value="Sigma3 and sigma4 domains of RNA polymerase sigma factors"/>
    <property type="match status" value="1"/>
</dbReference>
<dbReference type="InterPro" id="IPR036388">
    <property type="entry name" value="WH-like_DNA-bd_sf"/>
</dbReference>
<name>A0ABQ0AE66_9GAMM</name>
<protein>
    <submittedName>
        <fullName evidence="7">RNA polymerase sigma factor</fullName>
    </submittedName>
</protein>
<comment type="similarity">
    <text evidence="1">Belongs to the sigma-70 factor family. ECF subfamily.</text>
</comment>
<dbReference type="Pfam" id="PF04542">
    <property type="entry name" value="Sigma70_r2"/>
    <property type="match status" value="1"/>
</dbReference>
<dbReference type="SUPFAM" id="SSF88946">
    <property type="entry name" value="Sigma2 domain of RNA polymerase sigma factors"/>
    <property type="match status" value="1"/>
</dbReference>
<dbReference type="Pfam" id="PF08281">
    <property type="entry name" value="Sigma70_r4_2"/>
    <property type="match status" value="1"/>
</dbReference>
<keyword evidence="8" id="KW-1185">Reference proteome</keyword>
<dbReference type="InterPro" id="IPR013325">
    <property type="entry name" value="RNA_pol_sigma_r2"/>
</dbReference>
<keyword evidence="4" id="KW-0804">Transcription</keyword>
<dbReference type="InterPro" id="IPR039425">
    <property type="entry name" value="RNA_pol_sigma-70-like"/>
</dbReference>
<dbReference type="InterPro" id="IPR013324">
    <property type="entry name" value="RNA_pol_sigma_r3/r4-like"/>
</dbReference>
<dbReference type="CDD" id="cd06171">
    <property type="entry name" value="Sigma70_r4"/>
    <property type="match status" value="1"/>
</dbReference>
<evidence type="ECO:0000256" key="3">
    <source>
        <dbReference type="ARBA" id="ARBA00023082"/>
    </source>
</evidence>
<reference evidence="7 8" key="1">
    <citation type="submission" date="2024-04" db="EMBL/GenBank/DDBJ databases">
        <title>Draft genome sequence of Sessilibacter corallicola NBRC 116591.</title>
        <authorList>
            <person name="Miyakawa T."/>
            <person name="Kusuya Y."/>
            <person name="Miura T."/>
        </authorList>
    </citation>
    <scope>NUCLEOTIDE SEQUENCE [LARGE SCALE GENOMIC DNA]</scope>
    <source>
        <strain evidence="7 8">KU-00831-HH</strain>
    </source>
</reference>
<evidence type="ECO:0000256" key="1">
    <source>
        <dbReference type="ARBA" id="ARBA00010641"/>
    </source>
</evidence>
<dbReference type="Gene3D" id="1.10.1740.10">
    <property type="match status" value="1"/>
</dbReference>
<keyword evidence="3" id="KW-0731">Sigma factor</keyword>
<gene>
    <name evidence="7" type="ORF">NBRC116591_37610</name>
</gene>
<dbReference type="Proteomes" id="UP001465153">
    <property type="component" value="Unassembled WGS sequence"/>
</dbReference>
<evidence type="ECO:0000256" key="4">
    <source>
        <dbReference type="ARBA" id="ARBA00023163"/>
    </source>
</evidence>
<feature type="domain" description="RNA polymerase sigma factor 70 region 4 type 2" evidence="6">
    <location>
        <begin position="117"/>
        <end position="168"/>
    </location>
</feature>
<dbReference type="InterPro" id="IPR007627">
    <property type="entry name" value="RNA_pol_sigma70_r2"/>
</dbReference>
<dbReference type="EMBL" id="BAABWN010000017">
    <property type="protein sequence ID" value="GAA6169949.1"/>
    <property type="molecule type" value="Genomic_DNA"/>
</dbReference>
<dbReference type="InterPro" id="IPR013249">
    <property type="entry name" value="RNA_pol_sigma70_r4_t2"/>
</dbReference>
<keyword evidence="2" id="KW-0805">Transcription regulation</keyword>
<dbReference type="PANTHER" id="PTHR43133:SF51">
    <property type="entry name" value="RNA POLYMERASE SIGMA FACTOR"/>
    <property type="match status" value="1"/>
</dbReference>
<dbReference type="RefSeq" id="WP_353304330.1">
    <property type="nucleotide sequence ID" value="NZ_BAABWN010000017.1"/>
</dbReference>
<comment type="caution">
    <text evidence="7">The sequence shown here is derived from an EMBL/GenBank/DDBJ whole genome shotgun (WGS) entry which is preliminary data.</text>
</comment>
<dbReference type="PANTHER" id="PTHR43133">
    <property type="entry name" value="RNA POLYMERASE ECF-TYPE SIGMA FACTO"/>
    <property type="match status" value="1"/>
</dbReference>
<dbReference type="NCBIfam" id="TIGR02937">
    <property type="entry name" value="sigma70-ECF"/>
    <property type="match status" value="1"/>
</dbReference>
<accession>A0ABQ0AE66</accession>
<dbReference type="Gene3D" id="1.10.10.10">
    <property type="entry name" value="Winged helix-like DNA-binding domain superfamily/Winged helix DNA-binding domain"/>
    <property type="match status" value="1"/>
</dbReference>
<evidence type="ECO:0000259" key="5">
    <source>
        <dbReference type="Pfam" id="PF04542"/>
    </source>
</evidence>
<evidence type="ECO:0000313" key="8">
    <source>
        <dbReference type="Proteomes" id="UP001465153"/>
    </source>
</evidence>
<sequence>MDLDQLIKRAQAGDQSSFAQVFDYCYDIMYRYALKWAGDPDDAADITQQSSIKLAQNIKQFRFESAFSTWLYRLVINCAKDWQRAQQKHSHDSVDAAHASEEFQSPENTGFNWILLRQILQQIQSMGEGYKEAVILVLGEGLSHLEAAEILSVKESTVSWRIHQARQFIASAKEC</sequence>
<evidence type="ECO:0000256" key="2">
    <source>
        <dbReference type="ARBA" id="ARBA00023015"/>
    </source>
</evidence>
<dbReference type="InterPro" id="IPR014284">
    <property type="entry name" value="RNA_pol_sigma-70_dom"/>
</dbReference>
<feature type="domain" description="RNA polymerase sigma-70 region 2" evidence="5">
    <location>
        <begin position="25"/>
        <end position="88"/>
    </location>
</feature>
<evidence type="ECO:0000313" key="7">
    <source>
        <dbReference type="EMBL" id="GAA6169949.1"/>
    </source>
</evidence>